<organism evidence="1 2">
    <name type="scientific">Nezara viridula</name>
    <name type="common">Southern green stink bug</name>
    <name type="synonym">Cimex viridulus</name>
    <dbReference type="NCBI Taxonomy" id="85310"/>
    <lineage>
        <taxon>Eukaryota</taxon>
        <taxon>Metazoa</taxon>
        <taxon>Ecdysozoa</taxon>
        <taxon>Arthropoda</taxon>
        <taxon>Hexapoda</taxon>
        <taxon>Insecta</taxon>
        <taxon>Pterygota</taxon>
        <taxon>Neoptera</taxon>
        <taxon>Paraneoptera</taxon>
        <taxon>Hemiptera</taxon>
        <taxon>Heteroptera</taxon>
        <taxon>Panheteroptera</taxon>
        <taxon>Pentatomomorpha</taxon>
        <taxon>Pentatomoidea</taxon>
        <taxon>Pentatomidae</taxon>
        <taxon>Pentatominae</taxon>
        <taxon>Nezara</taxon>
    </lineage>
</organism>
<evidence type="ECO:0000313" key="2">
    <source>
        <dbReference type="Proteomes" id="UP001152798"/>
    </source>
</evidence>
<dbReference type="Proteomes" id="UP001152798">
    <property type="component" value="Chromosome 3"/>
</dbReference>
<name>A0A9P0EG02_NEZVI</name>
<keyword evidence="2" id="KW-1185">Reference proteome</keyword>
<gene>
    <name evidence="1" type="ORF">NEZAVI_LOCUS4968</name>
</gene>
<dbReference type="EMBL" id="OV725079">
    <property type="protein sequence ID" value="CAH1394467.1"/>
    <property type="molecule type" value="Genomic_DNA"/>
</dbReference>
<dbReference type="AlphaFoldDB" id="A0A9P0EG02"/>
<reference evidence="1" key="1">
    <citation type="submission" date="2022-01" db="EMBL/GenBank/DDBJ databases">
        <authorList>
            <person name="King R."/>
        </authorList>
    </citation>
    <scope>NUCLEOTIDE SEQUENCE</scope>
</reference>
<protein>
    <submittedName>
        <fullName evidence="1">Uncharacterized protein</fullName>
    </submittedName>
</protein>
<proteinExistence type="predicted"/>
<dbReference type="OrthoDB" id="10026250at2759"/>
<accession>A0A9P0EG02</accession>
<evidence type="ECO:0000313" key="1">
    <source>
        <dbReference type="EMBL" id="CAH1394467.1"/>
    </source>
</evidence>
<sequence>MKKSRREVINLVFYKIWDCFSLQKNLSSLLKIDTRSRELACLDGLRVLSQFVVVWCHVVVDGFNLKYPALNKFSYYEMLKDLFYTPNNSKCSTVYLCDEFLCGIKSSKDLSATGERKRLDALNLQAHYETIRLRTYRATVCSED</sequence>